<dbReference type="Proteomes" id="UP000310017">
    <property type="component" value="Chromosome"/>
</dbReference>
<keyword evidence="2" id="KW-1185">Reference proteome</keyword>
<dbReference type="AlphaFoldDB" id="A0A5B7SWX1"/>
<sequence>MATKKRHWFWNLLIVLTLVICGLAFAAHSKNWTKVTPDKLQLLSGFYYKELPFVALDSVEWVERIPPMQRLNGFSAFDRGKGIYQEFQDSLTDKKVHVFVDNFSHRKIALTYQDSMKLYFNFKDSIATEDMYELLLAKIPVAPN</sequence>
<reference evidence="1 2" key="1">
    <citation type="submission" date="2019-05" db="EMBL/GenBank/DDBJ databases">
        <title>Genome sequencing of F202Z8.</title>
        <authorList>
            <person name="Kwon Y.M."/>
        </authorList>
    </citation>
    <scope>NUCLEOTIDE SEQUENCE [LARGE SCALE GENOMIC DNA]</scope>
    <source>
        <strain evidence="1 2">F202Z8</strain>
    </source>
</reference>
<dbReference type="KEGG" id="asag:FGM00_16765"/>
<dbReference type="RefSeq" id="WP_138854020.1">
    <property type="nucleotide sequence ID" value="NZ_CP040710.1"/>
</dbReference>
<accession>A0A5B7SWX1</accession>
<protein>
    <submittedName>
        <fullName evidence="1">Uncharacterized protein</fullName>
    </submittedName>
</protein>
<evidence type="ECO:0000313" key="2">
    <source>
        <dbReference type="Proteomes" id="UP000310017"/>
    </source>
</evidence>
<organism evidence="1 2">
    <name type="scientific">Aggregatimonas sangjinii</name>
    <dbReference type="NCBI Taxonomy" id="2583587"/>
    <lineage>
        <taxon>Bacteria</taxon>
        <taxon>Pseudomonadati</taxon>
        <taxon>Bacteroidota</taxon>
        <taxon>Flavobacteriia</taxon>
        <taxon>Flavobacteriales</taxon>
        <taxon>Flavobacteriaceae</taxon>
        <taxon>Aggregatimonas</taxon>
    </lineage>
</organism>
<gene>
    <name evidence="1" type="ORF">FGM00_16765</name>
</gene>
<dbReference type="EMBL" id="CP040710">
    <property type="protein sequence ID" value="QCX01683.1"/>
    <property type="molecule type" value="Genomic_DNA"/>
</dbReference>
<evidence type="ECO:0000313" key="1">
    <source>
        <dbReference type="EMBL" id="QCX01683.1"/>
    </source>
</evidence>
<dbReference type="OrthoDB" id="1441845at2"/>
<proteinExistence type="predicted"/>
<name>A0A5B7SWX1_9FLAO</name>